<evidence type="ECO:0000313" key="2">
    <source>
        <dbReference type="Proteomes" id="UP000288805"/>
    </source>
</evidence>
<name>A0A438EG92_VITVI</name>
<comment type="caution">
    <text evidence="1">The sequence shown here is derived from an EMBL/GenBank/DDBJ whole genome shotgun (WGS) entry which is preliminary data.</text>
</comment>
<dbReference type="EMBL" id="QGNW01001299">
    <property type="protein sequence ID" value="RVW46731.1"/>
    <property type="molecule type" value="Genomic_DNA"/>
</dbReference>
<sequence length="219" mass="24189">MPFSSPNTIELKLPISQTKNAEYSKTSTIQSNYSIHADGIVCCRHFEASRLCGNKETAQNDKVSAGIGLLTGSTAMLLMLLGDAASWMATNKEHELPGVQSDEVAKIENPKWSVPKAVLMLLLGSLIAATFADPLVNALQRGSVSSNVCQPKEVEDYFFNIFKDIWSSEHEQAPLLVSLLRPALFSPFNMELHIRGADNSHYLELSSKANKMTYRKEKL</sequence>
<gene>
    <name evidence="1" type="ORF">CK203_084496</name>
</gene>
<dbReference type="AlphaFoldDB" id="A0A438EG92"/>
<reference evidence="1 2" key="1">
    <citation type="journal article" date="2018" name="PLoS Genet.">
        <title>Population sequencing reveals clonal diversity and ancestral inbreeding in the grapevine cultivar Chardonnay.</title>
        <authorList>
            <person name="Roach M.J."/>
            <person name="Johnson D.L."/>
            <person name="Bohlmann J."/>
            <person name="van Vuuren H.J."/>
            <person name="Jones S.J."/>
            <person name="Pretorius I.S."/>
            <person name="Schmidt S.A."/>
            <person name="Borneman A.R."/>
        </authorList>
    </citation>
    <scope>NUCLEOTIDE SEQUENCE [LARGE SCALE GENOMIC DNA]</scope>
    <source>
        <strain evidence="2">cv. Chardonnay</strain>
        <tissue evidence="1">Leaf</tissue>
    </source>
</reference>
<dbReference type="Proteomes" id="UP000288805">
    <property type="component" value="Unassembled WGS sequence"/>
</dbReference>
<protein>
    <submittedName>
        <fullName evidence="1">Uncharacterized protein</fullName>
    </submittedName>
</protein>
<proteinExistence type="predicted"/>
<accession>A0A438EG92</accession>
<organism evidence="1 2">
    <name type="scientific">Vitis vinifera</name>
    <name type="common">Grape</name>
    <dbReference type="NCBI Taxonomy" id="29760"/>
    <lineage>
        <taxon>Eukaryota</taxon>
        <taxon>Viridiplantae</taxon>
        <taxon>Streptophyta</taxon>
        <taxon>Embryophyta</taxon>
        <taxon>Tracheophyta</taxon>
        <taxon>Spermatophyta</taxon>
        <taxon>Magnoliopsida</taxon>
        <taxon>eudicotyledons</taxon>
        <taxon>Gunneridae</taxon>
        <taxon>Pentapetalae</taxon>
        <taxon>rosids</taxon>
        <taxon>Vitales</taxon>
        <taxon>Vitaceae</taxon>
        <taxon>Viteae</taxon>
        <taxon>Vitis</taxon>
    </lineage>
</organism>
<evidence type="ECO:0000313" key="1">
    <source>
        <dbReference type="EMBL" id="RVW46731.1"/>
    </source>
</evidence>